<evidence type="ECO:0000256" key="3">
    <source>
        <dbReference type="SAM" id="Phobius"/>
    </source>
</evidence>
<dbReference type="PANTHER" id="PTHR45615:SF40">
    <property type="entry name" value="MYOSIN HEAVY CHAIN, NON-MUSCLE"/>
    <property type="match status" value="1"/>
</dbReference>
<evidence type="ECO:0000313" key="5">
    <source>
        <dbReference type="Proteomes" id="UP001589610"/>
    </source>
</evidence>
<feature type="coiled-coil region" evidence="1">
    <location>
        <begin position="96"/>
        <end position="123"/>
    </location>
</feature>
<feature type="compositionally biased region" description="Basic and acidic residues" evidence="2">
    <location>
        <begin position="1200"/>
        <end position="1219"/>
    </location>
</feature>
<evidence type="ECO:0008006" key="6">
    <source>
        <dbReference type="Google" id="ProtNLM"/>
    </source>
</evidence>
<keyword evidence="5" id="KW-1185">Reference proteome</keyword>
<evidence type="ECO:0000313" key="4">
    <source>
        <dbReference type="EMBL" id="MFB9681211.1"/>
    </source>
</evidence>
<keyword evidence="3" id="KW-0472">Membrane</keyword>
<proteinExistence type="predicted"/>
<feature type="transmembrane region" description="Helical" evidence="3">
    <location>
        <begin position="583"/>
        <end position="603"/>
    </location>
</feature>
<feature type="coiled-coil region" evidence="1">
    <location>
        <begin position="236"/>
        <end position="273"/>
    </location>
</feature>
<keyword evidence="3" id="KW-1133">Transmembrane helix</keyword>
<feature type="region of interest" description="Disordered" evidence="2">
    <location>
        <begin position="1243"/>
        <end position="1277"/>
    </location>
</feature>
<dbReference type="RefSeq" id="WP_344747092.1">
    <property type="nucleotide sequence ID" value="NZ_BAAAWW010000117.1"/>
</dbReference>
<feature type="transmembrane region" description="Helical" evidence="3">
    <location>
        <begin position="609"/>
        <end position="633"/>
    </location>
</feature>
<keyword evidence="3" id="KW-0812">Transmembrane</keyword>
<dbReference type="PANTHER" id="PTHR45615">
    <property type="entry name" value="MYOSIN HEAVY CHAIN, NON-MUSCLE"/>
    <property type="match status" value="1"/>
</dbReference>
<sequence>MSPIADRSVSVNLRARVSGFVAGMGQAKKETTDLGRRMTETGASADRLRQRLEAATRALPKIEIDADSSPAEIKFAQLRAQLEALADKKIGIDVNADAARAEIAQIEQELSELQRNETNIDVKADIGTALSELRSLDGEISRVDGRTAHVNVNADVGGALASIALVGAALAALPAVTTIAVGVTALGSAFAAAGIGAAAFGAVAVPSLTRVNEALKAQETAAKAAGGATGGAGQSAAQAAQQALQLEQAEKRLKDAQNDERQAQMDLTRAREDGRRALEDMNFSLDRSILSQKDAALAVKEAAARLAEVNADPESSDLERERAALSYEQALQRVEEQEVKTARAKKDTAAANKAGVEGTKEYQRGLDDLKSAQDKVAQAEAQLKQLHLQQAAAMQSGGGAAGGLKDAFADLSKQEKELAKDIKHFKDEYVAWQKSVQPDVLPVISQGLGLMEQTLPKLTPLVKSSSAAFSTLLTDAEAALAGPFWNEFLFNVNTQIPTAIIGLGRSFGNVTTGVAGIIDAFLPFTPTVVGGVEDATKAFSEWGQELKNSPEFHEFILFVKENAPDVWELIKNLASALVNVGEAVVPLGIGSMAGLNLLAQIVAGMDPQHIQLIALAIVAIKTAQAGLGIASFFTEMPGKLDKMRDGFDRVKGKASDFGGAVAGLAGGLGGLAGVVGGAALVGGLLILESRLADNAKAAAEYQQKISAVAGGNIDAEIAALTKAIADQRAQIGFAIFDTIYFSDAQREAADKVESLESRLGELKHQKELDAIASKAAGDAAGEHGKKVGELNTALDTFAGKTDAYQAIRNMEQAYKDTASALQASNGKLSVNKTMTDEQRDAVIAAREKFSGYIQSIKDAADGAATLSGKTSDGTRAVLEQLPKLGELAGKSGEAKAQILLLAQAYGISATDAQKAMKGGKDLKEVLADLKSKSIKIDMDTKQAQANLDNIRRTLIDIARRTDLRLKGGLNPTSALGNAWGGIQHRSGSRPDYMASGGIRSVGANPAAMIAKSPALISGRSGTDVVFGEAGWEAFIPLDSSKRDRGLQILSEAASIMGMAVVAEKTAISGAASGASGGGSYTGAPGGAMVTVTGVEALRSALTTTTVGLTDSLGAATTTLDAALGEAGTLTGAVDGLGQAATGWGEVIAEEVPPLTEAVTLLGDAISAAASGDSKGSTGSKGDERSPRGGSGNSKGNTGSKGDERSPRDAAAKKQAEPKKTAILGAASGTAGVALSGGATNWSQVSRPVQSYGSSGGGSSSTASSSPAPAGGSAGQGASAVPAVAFYGATIRSEADIPVLAAQISMRRRGRG</sequence>
<feature type="transmembrane region" description="Helical" evidence="3">
    <location>
        <begin position="152"/>
        <end position="173"/>
    </location>
</feature>
<organism evidence="4 5">
    <name type="scientific">Streptosporangium vulgare</name>
    <dbReference type="NCBI Taxonomy" id="46190"/>
    <lineage>
        <taxon>Bacteria</taxon>
        <taxon>Bacillati</taxon>
        <taxon>Actinomycetota</taxon>
        <taxon>Actinomycetes</taxon>
        <taxon>Streptosporangiales</taxon>
        <taxon>Streptosporangiaceae</taxon>
        <taxon>Streptosporangium</taxon>
    </lineage>
</organism>
<feature type="compositionally biased region" description="Low complexity" evidence="2">
    <location>
        <begin position="1259"/>
        <end position="1277"/>
    </location>
</feature>
<comment type="caution">
    <text evidence="4">The sequence shown here is derived from an EMBL/GenBank/DDBJ whole genome shotgun (WGS) entry which is preliminary data.</text>
</comment>
<name>A0ABV5TSJ0_9ACTN</name>
<protein>
    <recommendedName>
        <fullName evidence="6">Tape measure protein</fullName>
    </recommendedName>
</protein>
<feature type="transmembrane region" description="Helical" evidence="3">
    <location>
        <begin position="654"/>
        <end position="687"/>
    </location>
</feature>
<reference evidence="4 5" key="1">
    <citation type="submission" date="2024-09" db="EMBL/GenBank/DDBJ databases">
        <authorList>
            <person name="Sun Q."/>
            <person name="Mori K."/>
        </authorList>
    </citation>
    <scope>NUCLEOTIDE SEQUENCE [LARGE SCALE GENOMIC DNA]</scope>
    <source>
        <strain evidence="4 5">JCM 3028</strain>
    </source>
</reference>
<gene>
    <name evidence="4" type="ORF">ACFFRH_37525</name>
</gene>
<dbReference type="Proteomes" id="UP001589610">
    <property type="component" value="Unassembled WGS sequence"/>
</dbReference>
<feature type="coiled-coil region" evidence="1">
    <location>
        <begin position="320"/>
        <end position="428"/>
    </location>
</feature>
<feature type="compositionally biased region" description="Low complexity" evidence="2">
    <location>
        <begin position="1168"/>
        <end position="1179"/>
    </location>
</feature>
<keyword evidence="1" id="KW-0175">Coiled coil</keyword>
<evidence type="ECO:0000256" key="1">
    <source>
        <dbReference type="SAM" id="Coils"/>
    </source>
</evidence>
<feature type="transmembrane region" description="Helical" evidence="3">
    <location>
        <begin position="179"/>
        <end position="205"/>
    </location>
</feature>
<evidence type="ECO:0000256" key="2">
    <source>
        <dbReference type="SAM" id="MobiDB-lite"/>
    </source>
</evidence>
<feature type="region of interest" description="Disordered" evidence="2">
    <location>
        <begin position="1168"/>
        <end position="1219"/>
    </location>
</feature>
<dbReference type="EMBL" id="JBHMBS010000031">
    <property type="protein sequence ID" value="MFB9681211.1"/>
    <property type="molecule type" value="Genomic_DNA"/>
</dbReference>
<accession>A0ABV5TSJ0</accession>